<gene>
    <name evidence="1" type="ORF">EHQ46_17440</name>
</gene>
<evidence type="ECO:0000313" key="2">
    <source>
        <dbReference type="Proteomes" id="UP000298200"/>
    </source>
</evidence>
<dbReference type="EMBL" id="RQFU01000026">
    <property type="protein sequence ID" value="TGL17095.1"/>
    <property type="molecule type" value="Genomic_DNA"/>
</dbReference>
<keyword evidence="2" id="KW-1185">Reference proteome</keyword>
<evidence type="ECO:0008006" key="3">
    <source>
        <dbReference type="Google" id="ProtNLM"/>
    </source>
</evidence>
<proteinExistence type="predicted"/>
<accession>A0ABY2LYP1</accession>
<comment type="caution">
    <text evidence="1">The sequence shown here is derived from an EMBL/GenBank/DDBJ whole genome shotgun (WGS) entry which is preliminary data.</text>
</comment>
<name>A0ABY2LYP1_9LEPT</name>
<dbReference type="Proteomes" id="UP000298200">
    <property type="component" value="Unassembled WGS sequence"/>
</dbReference>
<organism evidence="1 2">
    <name type="scientific">Leptospira yanagawae</name>
    <dbReference type="NCBI Taxonomy" id="293069"/>
    <lineage>
        <taxon>Bacteria</taxon>
        <taxon>Pseudomonadati</taxon>
        <taxon>Spirochaetota</taxon>
        <taxon>Spirochaetia</taxon>
        <taxon>Leptospirales</taxon>
        <taxon>Leptospiraceae</taxon>
        <taxon>Leptospira</taxon>
    </lineage>
</organism>
<dbReference type="NCBIfam" id="NF047476">
    <property type="entry name" value="LA_2168_fam"/>
    <property type="match status" value="1"/>
</dbReference>
<sequence length="470" mass="53885">MAMVSFFPFNQIGAVGLEVGLFGYELFLKENMQGKRLEVSGWDFHYNRWRNSFQAEPYLYRTSGESLFVGLKDKQSKNQIVWDLHIQLTSGPDTGLRQYYLGKNSYFGYQLQNFLLGVGRREHLFSPKSFSTQFDAGDGLFLELKPKLGLTLQFFIWDFHSGSLLLSKDQFRSLLSREGILNEGETNNFPVEKPITKHSRNHRRRHSVGLVYGDSFSFRFGVHYLELGSLGPYTKDHPNETKRYLADGDSLLHGNGGFSLHTDILSFDFDFLWCRGNDRTRSKLAATPGSITIAGEALQSGVELRFAGWKIRSSHFISDREEKNEKQQIVKEGFISLGTHPSQTPYLSQIFEVFPSSAITELGYEKKFALLEGRSFGYLTELALSYTYNQFVFKLIGNYFLPYRHTGPTNGRIAFQKREFERFFIAEGMFEVSIREEVSFELGIGISQLFLPESIGIRSNFGYVFGRLQI</sequence>
<protein>
    <recommendedName>
        <fullName evidence="3">Alginate export domain-containing protein</fullName>
    </recommendedName>
</protein>
<evidence type="ECO:0000313" key="1">
    <source>
        <dbReference type="EMBL" id="TGL17095.1"/>
    </source>
</evidence>
<reference evidence="2" key="1">
    <citation type="journal article" date="2019" name="PLoS Negl. Trop. Dis.">
        <title>Revisiting the worldwide diversity of Leptospira species in the environment.</title>
        <authorList>
            <person name="Vincent A.T."/>
            <person name="Schiettekatte O."/>
            <person name="Bourhy P."/>
            <person name="Veyrier F.J."/>
            <person name="Picardeau M."/>
        </authorList>
    </citation>
    <scope>NUCLEOTIDE SEQUENCE [LARGE SCALE GENOMIC DNA]</scope>
    <source>
        <strain evidence="2">201800272</strain>
    </source>
</reference>